<keyword evidence="2" id="KW-0472">Membrane</keyword>
<dbReference type="GO" id="GO:0071972">
    <property type="term" value="F:peptidoglycan L,D-transpeptidase activity"/>
    <property type="evidence" value="ECO:0007669"/>
    <property type="project" value="TreeGrafter"/>
</dbReference>
<evidence type="ECO:0008006" key="7">
    <source>
        <dbReference type="Google" id="ProtNLM"/>
    </source>
</evidence>
<dbReference type="GO" id="GO:0005886">
    <property type="term" value="C:plasma membrane"/>
    <property type="evidence" value="ECO:0007669"/>
    <property type="project" value="TreeGrafter"/>
</dbReference>
<feature type="region of interest" description="Disordered" evidence="1">
    <location>
        <begin position="41"/>
        <end position="115"/>
    </location>
</feature>
<dbReference type="SUPFAM" id="SSF56601">
    <property type="entry name" value="beta-lactamase/transpeptidase-like"/>
    <property type="match status" value="1"/>
</dbReference>
<dbReference type="GO" id="GO:0046677">
    <property type="term" value="P:response to antibiotic"/>
    <property type="evidence" value="ECO:0007669"/>
    <property type="project" value="InterPro"/>
</dbReference>
<name>A0A7W9DU72_9ACTN</name>
<dbReference type="PANTHER" id="PTHR30627:SF24">
    <property type="entry name" value="PENICILLIN-BINDING PROTEIN 4B"/>
    <property type="match status" value="1"/>
</dbReference>
<dbReference type="Pfam" id="PF00905">
    <property type="entry name" value="Transpeptidase"/>
    <property type="match status" value="1"/>
</dbReference>
<dbReference type="RefSeq" id="WP_184617182.1">
    <property type="nucleotide sequence ID" value="NZ_BOOS01000052.1"/>
</dbReference>
<protein>
    <recommendedName>
        <fullName evidence="7">Cell division protein FtsI</fullName>
    </recommendedName>
</protein>
<dbReference type="InterPro" id="IPR001460">
    <property type="entry name" value="PCN-bd_Tpept"/>
</dbReference>
<comment type="caution">
    <text evidence="5">The sequence shown here is derived from an EMBL/GenBank/DDBJ whole genome shotgun (WGS) entry which is preliminary data.</text>
</comment>
<dbReference type="EMBL" id="JACHBR010000002">
    <property type="protein sequence ID" value="MBB5630789.1"/>
    <property type="molecule type" value="Genomic_DNA"/>
</dbReference>
<dbReference type="InterPro" id="IPR050515">
    <property type="entry name" value="Beta-lactam/transpept"/>
</dbReference>
<dbReference type="Gene3D" id="3.40.710.10">
    <property type="entry name" value="DD-peptidase/beta-lactamase superfamily"/>
    <property type="match status" value="1"/>
</dbReference>
<dbReference type="Proteomes" id="UP000588112">
    <property type="component" value="Unassembled WGS sequence"/>
</dbReference>
<keyword evidence="2" id="KW-1133">Transmembrane helix</keyword>
<feature type="compositionally biased region" description="Low complexity" evidence="1">
    <location>
        <begin position="49"/>
        <end position="69"/>
    </location>
</feature>
<evidence type="ECO:0000259" key="4">
    <source>
        <dbReference type="Pfam" id="PF05223"/>
    </source>
</evidence>
<gene>
    <name evidence="5" type="ORF">BJ981_006553</name>
</gene>
<keyword evidence="2" id="KW-0812">Transmembrane</keyword>
<proteinExistence type="predicted"/>
<dbReference type="GO" id="GO:0008658">
    <property type="term" value="F:penicillin binding"/>
    <property type="evidence" value="ECO:0007669"/>
    <property type="project" value="InterPro"/>
</dbReference>
<organism evidence="5 6">
    <name type="scientific">Sphaerisporangium krabiense</name>
    <dbReference type="NCBI Taxonomy" id="763782"/>
    <lineage>
        <taxon>Bacteria</taxon>
        <taxon>Bacillati</taxon>
        <taxon>Actinomycetota</taxon>
        <taxon>Actinomycetes</taxon>
        <taxon>Streptosporangiales</taxon>
        <taxon>Streptosporangiaceae</taxon>
        <taxon>Sphaerisporangium</taxon>
    </lineage>
</organism>
<feature type="transmembrane region" description="Helical" evidence="2">
    <location>
        <begin position="16"/>
        <end position="34"/>
    </location>
</feature>
<dbReference type="InterPro" id="IPR012338">
    <property type="entry name" value="Beta-lactam/transpept-like"/>
</dbReference>
<evidence type="ECO:0000259" key="3">
    <source>
        <dbReference type="Pfam" id="PF00905"/>
    </source>
</evidence>
<dbReference type="Pfam" id="PF05223">
    <property type="entry name" value="MecA_N"/>
    <property type="match status" value="1"/>
</dbReference>
<feature type="compositionally biased region" description="Low complexity" evidence="1">
    <location>
        <begin position="90"/>
        <end position="111"/>
    </location>
</feature>
<dbReference type="PANTHER" id="PTHR30627">
    <property type="entry name" value="PEPTIDOGLYCAN D,D-TRANSPEPTIDASE"/>
    <property type="match status" value="1"/>
</dbReference>
<evidence type="ECO:0000313" key="5">
    <source>
        <dbReference type="EMBL" id="MBB5630789.1"/>
    </source>
</evidence>
<feature type="compositionally biased region" description="Pro residues" evidence="1">
    <location>
        <begin position="70"/>
        <end position="89"/>
    </location>
</feature>
<dbReference type="AlphaFoldDB" id="A0A7W9DU72"/>
<dbReference type="GO" id="GO:0071555">
    <property type="term" value="P:cell wall organization"/>
    <property type="evidence" value="ECO:0007669"/>
    <property type="project" value="TreeGrafter"/>
</dbReference>
<dbReference type="InterPro" id="IPR007887">
    <property type="entry name" value="MecA_N"/>
</dbReference>
<feature type="domain" description="NTF2-like N-terminal transpeptidase" evidence="4">
    <location>
        <begin position="114"/>
        <end position="222"/>
    </location>
</feature>
<evidence type="ECO:0000256" key="1">
    <source>
        <dbReference type="SAM" id="MobiDB-lite"/>
    </source>
</evidence>
<reference evidence="5 6" key="1">
    <citation type="submission" date="2020-08" db="EMBL/GenBank/DDBJ databases">
        <title>Sequencing the genomes of 1000 actinobacteria strains.</title>
        <authorList>
            <person name="Klenk H.-P."/>
        </authorList>
    </citation>
    <scope>NUCLEOTIDE SEQUENCE [LARGE SCALE GENOMIC DNA]</scope>
    <source>
        <strain evidence="5 6">DSM 45790</strain>
    </source>
</reference>
<evidence type="ECO:0000313" key="6">
    <source>
        <dbReference type="Proteomes" id="UP000588112"/>
    </source>
</evidence>
<evidence type="ECO:0000256" key="2">
    <source>
        <dbReference type="SAM" id="Phobius"/>
    </source>
</evidence>
<sequence length="576" mass="58179">MSVPGGGGLRAKWPQVMVGLVIVMVAFGAVYMLLGSPGPVEPPARDASRAAAGSPTPAAPAPAVSEPAVSAPPVPDAGTFPPVPAPSVPGQPLAATGAPAVTPATSAPAGTEGPEPVAARFFGAWLKGDYTAMRGTVADPPADLAERHRAFTRDLRVTALSLSPGPLVRQGAETAEMPFQGVRQVAGLGSWPFSSVLRLGVRAGAWKVLWSPEVLHPALKDGGSVRLVENKVRRPAALTREGKPFPADSKAGDYFAGLDGAVTELRLEERPSGRVLLSSAPPASAQERTTISGPVQAAAARALEGVGRPAALVAVDVPSGEIRAVADTLGGKGAFNGLYPPGSAFKIVTAAALLRAGLGPGSTVACPGAYTIPNARRFTNDGGADHGDISLTKAFALSCNTTFVRQAYERLGDGRLRAEAADRFGFREKPGLSSCRIGDSRDADGLGADAIGQNSVQASPLCMAEVAAAVAGGAWRQAVIRPDAGRGAPEAPLDQGIAAGLRTMMAAVVTEGTAARAGLPPGTAGKTGTAEVSGAAAHAWFVGYRGSLAFAVLVRNGGAGGQVAAPVAARFLKSLE</sequence>
<keyword evidence="6" id="KW-1185">Reference proteome</keyword>
<accession>A0A7W9DU72</accession>
<feature type="domain" description="Penicillin-binding protein transpeptidase" evidence="3">
    <location>
        <begin position="311"/>
        <end position="572"/>
    </location>
</feature>